<dbReference type="InterPro" id="IPR020635">
    <property type="entry name" value="Tyr_kinase_cat_dom"/>
</dbReference>
<reference evidence="4" key="1">
    <citation type="submission" date="2023-10" db="EMBL/GenBank/DDBJ databases">
        <title>Genome assembly of Pristionchus species.</title>
        <authorList>
            <person name="Yoshida K."/>
            <person name="Sommer R.J."/>
        </authorList>
    </citation>
    <scope>NUCLEOTIDE SEQUENCE</scope>
    <source>
        <strain evidence="4">RS5133</strain>
    </source>
</reference>
<name>A0AAV5WID2_9BILA</name>
<dbReference type="SUPFAM" id="SSF56112">
    <property type="entry name" value="Protein kinase-like (PK-like)"/>
    <property type="match status" value="1"/>
</dbReference>
<dbReference type="EMBL" id="BTSY01000005">
    <property type="protein sequence ID" value="GMT30782.1"/>
    <property type="molecule type" value="Genomic_DNA"/>
</dbReference>
<sequence>IADFGMSREGPAYVIPRFKRAPIRWLAPETLKSKCYTFKTDVFSFGVMCWEVFHDCKDPYPGMSCAEVSKHVKSGKRMVLEAPLNADFRTVIMNNCWEQAQERRSSQAEVSRLLEAITGQPRTDFDAEARRRREKE</sequence>
<keyword evidence="5" id="KW-1185">Reference proteome</keyword>
<feature type="non-terminal residue" evidence="4">
    <location>
        <position position="136"/>
    </location>
</feature>
<protein>
    <recommendedName>
        <fullName evidence="3">Protein kinase domain-containing protein</fullName>
    </recommendedName>
</protein>
<organism evidence="4 5">
    <name type="scientific">Pristionchus fissidentatus</name>
    <dbReference type="NCBI Taxonomy" id="1538716"/>
    <lineage>
        <taxon>Eukaryota</taxon>
        <taxon>Metazoa</taxon>
        <taxon>Ecdysozoa</taxon>
        <taxon>Nematoda</taxon>
        <taxon>Chromadorea</taxon>
        <taxon>Rhabditida</taxon>
        <taxon>Rhabditina</taxon>
        <taxon>Diplogasteromorpha</taxon>
        <taxon>Diplogasteroidea</taxon>
        <taxon>Neodiplogasteridae</taxon>
        <taxon>Pristionchus</taxon>
    </lineage>
</organism>
<feature type="domain" description="Protein kinase" evidence="3">
    <location>
        <begin position="1"/>
        <end position="117"/>
    </location>
</feature>
<feature type="non-terminal residue" evidence="4">
    <location>
        <position position="1"/>
    </location>
</feature>
<comment type="caution">
    <text evidence="4">The sequence shown here is derived from an EMBL/GenBank/DDBJ whole genome shotgun (WGS) entry which is preliminary data.</text>
</comment>
<dbReference type="InterPro" id="IPR050198">
    <property type="entry name" value="Non-receptor_tyrosine_kinases"/>
</dbReference>
<dbReference type="InterPro" id="IPR000719">
    <property type="entry name" value="Prot_kinase_dom"/>
</dbReference>
<keyword evidence="1" id="KW-0547">Nucleotide-binding</keyword>
<dbReference type="GO" id="GO:0005524">
    <property type="term" value="F:ATP binding"/>
    <property type="evidence" value="ECO:0007669"/>
    <property type="project" value="UniProtKB-KW"/>
</dbReference>
<dbReference type="SMART" id="SM00219">
    <property type="entry name" value="TyrKc"/>
    <property type="match status" value="1"/>
</dbReference>
<evidence type="ECO:0000259" key="3">
    <source>
        <dbReference type="PROSITE" id="PS50011"/>
    </source>
</evidence>
<dbReference type="AlphaFoldDB" id="A0AAV5WID2"/>
<dbReference type="InterPro" id="IPR001245">
    <property type="entry name" value="Ser-Thr/Tyr_kinase_cat_dom"/>
</dbReference>
<evidence type="ECO:0000313" key="4">
    <source>
        <dbReference type="EMBL" id="GMT30782.1"/>
    </source>
</evidence>
<dbReference type="PROSITE" id="PS50011">
    <property type="entry name" value="PROTEIN_KINASE_DOM"/>
    <property type="match status" value="1"/>
</dbReference>
<dbReference type="Proteomes" id="UP001432322">
    <property type="component" value="Unassembled WGS sequence"/>
</dbReference>
<proteinExistence type="predicted"/>
<dbReference type="GO" id="GO:0004713">
    <property type="term" value="F:protein tyrosine kinase activity"/>
    <property type="evidence" value="ECO:0007669"/>
    <property type="project" value="InterPro"/>
</dbReference>
<accession>A0AAV5WID2</accession>
<evidence type="ECO:0000313" key="5">
    <source>
        <dbReference type="Proteomes" id="UP001432322"/>
    </source>
</evidence>
<gene>
    <name evidence="4" type="ORF">PFISCL1PPCAC_22079</name>
</gene>
<evidence type="ECO:0000256" key="1">
    <source>
        <dbReference type="ARBA" id="ARBA00022741"/>
    </source>
</evidence>
<dbReference type="PANTHER" id="PTHR24418">
    <property type="entry name" value="TYROSINE-PROTEIN KINASE"/>
    <property type="match status" value="1"/>
</dbReference>
<dbReference type="InterPro" id="IPR011009">
    <property type="entry name" value="Kinase-like_dom_sf"/>
</dbReference>
<evidence type="ECO:0000256" key="2">
    <source>
        <dbReference type="ARBA" id="ARBA00022840"/>
    </source>
</evidence>
<dbReference type="Pfam" id="PF07714">
    <property type="entry name" value="PK_Tyr_Ser-Thr"/>
    <property type="match status" value="1"/>
</dbReference>
<dbReference type="Gene3D" id="1.10.510.10">
    <property type="entry name" value="Transferase(Phosphotransferase) domain 1"/>
    <property type="match status" value="1"/>
</dbReference>
<keyword evidence="2" id="KW-0067">ATP-binding</keyword>